<sequence>MLHFKIINNPTEEDVISFFKRYGVYSDKDGIHTVLNTTDEDYLDLIEMFEGFFTIFNLIKNPEDFDVDKYFYEQTFSDFIKWLFCIKNKNLPVYPPITIAHMIEVVKRKEWFEPE</sequence>
<accession>A0A380ZS13</accession>
<dbReference type="AlphaFoldDB" id="A0A380ZS13"/>
<protein>
    <submittedName>
        <fullName evidence="1">Protein of uncharacterized function (DUF1493)</fullName>
    </submittedName>
</protein>
<dbReference type="EMBL" id="UFTJ01000003">
    <property type="protein sequence ID" value="SUV52142.1"/>
    <property type="molecule type" value="Genomic_DNA"/>
</dbReference>
<reference evidence="1 2" key="1">
    <citation type="submission" date="2018-06" db="EMBL/GenBank/DDBJ databases">
        <authorList>
            <consortium name="Pathogen Informatics"/>
            <person name="Doyle S."/>
        </authorList>
    </citation>
    <scope>NUCLEOTIDE SEQUENCE [LARGE SCALE GENOMIC DNA]</scope>
    <source>
        <strain evidence="1 2">NCTC11661</strain>
    </source>
</reference>
<name>A0A380ZS13_9FLAO</name>
<gene>
    <name evidence="1" type="ORF">NCTC11661_01400</name>
</gene>
<evidence type="ECO:0000313" key="2">
    <source>
        <dbReference type="Proteomes" id="UP000255515"/>
    </source>
</evidence>
<proteinExistence type="predicted"/>
<dbReference type="RefSeq" id="WP_002686339.1">
    <property type="nucleotide sequence ID" value="NZ_UFTJ01000003.1"/>
</dbReference>
<evidence type="ECO:0000313" key="1">
    <source>
        <dbReference type="EMBL" id="SUV52142.1"/>
    </source>
</evidence>
<dbReference type="Proteomes" id="UP000255515">
    <property type="component" value="Unassembled WGS sequence"/>
</dbReference>
<organism evidence="1 2">
    <name type="scientific">Bergeyella zoohelcum</name>
    <dbReference type="NCBI Taxonomy" id="1015"/>
    <lineage>
        <taxon>Bacteria</taxon>
        <taxon>Pseudomonadati</taxon>
        <taxon>Bacteroidota</taxon>
        <taxon>Flavobacteriia</taxon>
        <taxon>Flavobacteriales</taxon>
        <taxon>Weeksellaceae</taxon>
        <taxon>Bergeyella</taxon>
    </lineage>
</organism>